<evidence type="ECO:0000313" key="4">
    <source>
        <dbReference type="Proteomes" id="UP001217610"/>
    </source>
</evidence>
<proteinExistence type="predicted"/>
<evidence type="ECO:0000259" key="2">
    <source>
        <dbReference type="Pfam" id="PF00419"/>
    </source>
</evidence>
<evidence type="ECO:0000256" key="1">
    <source>
        <dbReference type="SAM" id="SignalP"/>
    </source>
</evidence>
<sequence length="170" mass="18181">MKRSWWVAGLASCLSLAVSNAYAHDVQLNFQGKVTESTCTVESSKDVKLHSVSANAFKTVGDVASIVPFGIIVADCDGTKVAGRFAAITQDLDYRTGALINKQPGGSNVQVQIASHRGEVLNLGQIEAIKPAFANETSANFQFLAQYISADEIVTAGDFSAKLMFDLVYE</sequence>
<organism evidence="3 4">
    <name type="scientific">Pseudomonas idahonensis</name>
    <dbReference type="NCBI Taxonomy" id="2942628"/>
    <lineage>
        <taxon>Bacteria</taxon>
        <taxon>Pseudomonadati</taxon>
        <taxon>Pseudomonadota</taxon>
        <taxon>Gammaproteobacteria</taxon>
        <taxon>Pseudomonadales</taxon>
        <taxon>Pseudomonadaceae</taxon>
        <taxon>Pseudomonas</taxon>
    </lineage>
</organism>
<protein>
    <submittedName>
        <fullName evidence="3">Type 1 fimbrial protein</fullName>
    </submittedName>
</protein>
<dbReference type="PANTHER" id="PTHR33420">
    <property type="entry name" value="FIMBRIAL SUBUNIT ELFA-RELATED"/>
    <property type="match status" value="1"/>
</dbReference>
<dbReference type="Proteomes" id="UP001217610">
    <property type="component" value="Unassembled WGS sequence"/>
</dbReference>
<comment type="caution">
    <text evidence="3">The sequence shown here is derived from an EMBL/GenBank/DDBJ whole genome shotgun (WGS) entry which is preliminary data.</text>
</comment>
<dbReference type="Pfam" id="PF00419">
    <property type="entry name" value="Fimbrial"/>
    <property type="match status" value="1"/>
</dbReference>
<dbReference type="RefSeq" id="WP_273924042.1">
    <property type="nucleotide sequence ID" value="NZ_JAMDGR010000020.1"/>
</dbReference>
<feature type="domain" description="Fimbrial-type adhesion" evidence="2">
    <location>
        <begin position="29"/>
        <end position="169"/>
    </location>
</feature>
<reference evidence="3 4" key="1">
    <citation type="submission" date="2022-05" db="EMBL/GenBank/DDBJ databases">
        <title>Novel Pseudomonas spp. Isolated from a Rainbow Trout Aquaculture Facility.</title>
        <authorList>
            <person name="Testerman T."/>
            <person name="Graf J."/>
        </authorList>
    </citation>
    <scope>NUCLEOTIDE SEQUENCE [LARGE SCALE GENOMIC DNA]</scope>
    <source>
        <strain evidence="3 4">ID357</strain>
    </source>
</reference>
<dbReference type="InterPro" id="IPR050263">
    <property type="entry name" value="Bact_Fimbrial_Adh_Pro"/>
</dbReference>
<accession>A0ABT5QAY3</accession>
<dbReference type="SUPFAM" id="SSF49401">
    <property type="entry name" value="Bacterial adhesins"/>
    <property type="match status" value="1"/>
</dbReference>
<gene>
    <name evidence="3" type="ORF">M5G25_24065</name>
</gene>
<name>A0ABT5QAY3_9PSED</name>
<dbReference type="InterPro" id="IPR036937">
    <property type="entry name" value="Adhesion_dom_fimbrial_sf"/>
</dbReference>
<feature type="chain" id="PRO_5045489474" evidence="1">
    <location>
        <begin position="24"/>
        <end position="170"/>
    </location>
</feature>
<dbReference type="InterPro" id="IPR008966">
    <property type="entry name" value="Adhesion_dom_sf"/>
</dbReference>
<keyword evidence="4" id="KW-1185">Reference proteome</keyword>
<dbReference type="InterPro" id="IPR000259">
    <property type="entry name" value="Adhesion_dom_fimbrial"/>
</dbReference>
<dbReference type="Gene3D" id="2.60.40.1090">
    <property type="entry name" value="Fimbrial-type adhesion domain"/>
    <property type="match status" value="1"/>
</dbReference>
<dbReference type="PANTHER" id="PTHR33420:SF26">
    <property type="entry name" value="FIMBRIAL SUBUNIT"/>
    <property type="match status" value="1"/>
</dbReference>
<evidence type="ECO:0000313" key="3">
    <source>
        <dbReference type="EMBL" id="MDD1151367.1"/>
    </source>
</evidence>
<dbReference type="EMBL" id="JAMDGR010000020">
    <property type="protein sequence ID" value="MDD1151367.1"/>
    <property type="molecule type" value="Genomic_DNA"/>
</dbReference>
<feature type="signal peptide" evidence="1">
    <location>
        <begin position="1"/>
        <end position="23"/>
    </location>
</feature>
<keyword evidence="1" id="KW-0732">Signal</keyword>